<evidence type="ECO:0000256" key="3">
    <source>
        <dbReference type="SAM" id="MobiDB-lite"/>
    </source>
</evidence>
<dbReference type="InterPro" id="IPR057588">
    <property type="entry name" value="NWD1/2-like_WH"/>
</dbReference>
<comment type="caution">
    <text evidence="7">The sequence shown here is derived from an EMBL/GenBank/DDBJ whole genome shotgun (WGS) entry which is preliminary data.</text>
</comment>
<dbReference type="SUPFAM" id="SSF52540">
    <property type="entry name" value="P-loop containing nucleoside triphosphate hydrolases"/>
    <property type="match status" value="2"/>
</dbReference>
<dbReference type="Proteomes" id="UP001159428">
    <property type="component" value="Unassembled WGS sequence"/>
</dbReference>
<dbReference type="Gene3D" id="3.40.50.300">
    <property type="entry name" value="P-loop containing nucleotide triphosphate hydrolases"/>
    <property type="match status" value="1"/>
</dbReference>
<feature type="compositionally biased region" description="Basic and acidic residues" evidence="3">
    <location>
        <begin position="105"/>
        <end position="119"/>
    </location>
</feature>
<evidence type="ECO:0000313" key="7">
    <source>
        <dbReference type="EMBL" id="CAH3125835.1"/>
    </source>
</evidence>
<evidence type="ECO:0000256" key="1">
    <source>
        <dbReference type="ARBA" id="ARBA00022574"/>
    </source>
</evidence>
<keyword evidence="1" id="KW-0853">WD repeat</keyword>
<dbReference type="InterPro" id="IPR007111">
    <property type="entry name" value="NACHT_NTPase"/>
</dbReference>
<reference evidence="7 8" key="1">
    <citation type="submission" date="2022-05" db="EMBL/GenBank/DDBJ databases">
        <authorList>
            <consortium name="Genoscope - CEA"/>
            <person name="William W."/>
        </authorList>
    </citation>
    <scope>NUCLEOTIDE SEQUENCE [LARGE SCALE GENOMIC DNA]</scope>
</reference>
<evidence type="ECO:0000259" key="4">
    <source>
        <dbReference type="Pfam" id="PF05729"/>
    </source>
</evidence>
<dbReference type="InterPro" id="IPR011047">
    <property type="entry name" value="Quinoprotein_ADH-like_sf"/>
</dbReference>
<protein>
    <submittedName>
        <fullName evidence="7">Uncharacterized protein</fullName>
    </submittedName>
</protein>
<keyword evidence="8" id="KW-1185">Reference proteome</keyword>
<feature type="region of interest" description="Disordered" evidence="3">
    <location>
        <begin position="1"/>
        <end position="131"/>
    </location>
</feature>
<dbReference type="InterPro" id="IPR015943">
    <property type="entry name" value="WD40/YVTN_repeat-like_dom_sf"/>
</dbReference>
<feature type="domain" description="NWD1/2-like winged helix-turn-helix" evidence="6">
    <location>
        <begin position="815"/>
        <end position="927"/>
    </location>
</feature>
<dbReference type="Pfam" id="PF05729">
    <property type="entry name" value="NACHT"/>
    <property type="match status" value="1"/>
</dbReference>
<feature type="compositionally biased region" description="Basic residues" evidence="3">
    <location>
        <begin position="1"/>
        <end position="11"/>
    </location>
</feature>
<organism evidence="7 8">
    <name type="scientific">Pocillopora meandrina</name>
    <dbReference type="NCBI Taxonomy" id="46732"/>
    <lineage>
        <taxon>Eukaryota</taxon>
        <taxon>Metazoa</taxon>
        <taxon>Cnidaria</taxon>
        <taxon>Anthozoa</taxon>
        <taxon>Hexacorallia</taxon>
        <taxon>Scleractinia</taxon>
        <taxon>Astrocoeniina</taxon>
        <taxon>Pocilloporidae</taxon>
        <taxon>Pocillopora</taxon>
    </lineage>
</organism>
<sequence length="1843" mass="208186">MGVLLSKKKNEKRQSFQVSAAPQDEDQTREEAAGPSDREDPTGKRRNEDDDSESQKSSEDEREPKSDDDDSENEEKDESKSDQEESASEDNEDKKNRSSSSASSKESKSSQEDEEKREGVEEEKDEEVEVKEGSIKDVVLDQTEVNLSYEKKVEKALVGDMDFEYPEKAKIVRIFTSSTFTDTSVERNTLMERVYPRLKSFCQERGYDFQVVDMRWGVRDESTDDHMTTELCMRELRACQKLSTGPNFITFLGQKYGYRPFPVKIHVTEFEKLLGAVDNQDDVALLKHWFWRDDNSVPAQYLLQPITSLLPHYRDYANEESRKKASAEWWTAFERMQVVLRAATDKALKNESERHKYYMSVTEDEIRRGIIDATGRDKHCFWFKRVITDISDFVAHPNAGKFVDKTWGNPSSVDESAQTLLANLREKDLPEALSNNSIIHYDVKWHTNGIDPSASQEHRQYIEKLCTDFYDTLTDRIERGIAEDQLTHTEDLLIEEVFQHGSFCRKKCEMFQGRDEFLTEVKDTILQKRIAVLHGESGCGKTSLMAKIAMDVKKWLGGESATVVTRFIGTTPDSSNARSLLHSICQQILKANVDSQGATVPQVIIRDCICKVFLFPNTLSLTLTQLSHYKLKPIAIAILWRLSPLISTYFGFSMAPYGYFICSDWDMKSLLEFFPTCLKENASSKPIILVLDSLDQLSDDDGGREVDWVPKEIPKNVYMILSTLPGEKYICFPKLQEKYEASVLLEVPKMPVDTAKQILNNWFKSSGRQLQIEQEKIVLEAFEKCPLPLYLKLCFDEACRWKSYTTPSDTKLTPSIKGIIHDLLDRVERLHGKILVSQALAYITASRNGLTEPELEDILSLDDVVLNDVYQYWTPPIRRLPPLLWIRIRSDIGDYLIERGADGARVINWYHRQFIEVARERYLGDEQAAVGIHSNMSEYFLGDWSDGVKKSYVDKEGKKMAVDRLVPKQPLMFDVSEEKPIFNLRKLSEVPYHLLHSKQIDKLKQDTLCNFEFLLAKVQGSSVEAVQQDFNAALTLHPDDREFDLLQKCFSLSAHALRQDPRQLSVQLIGRLYKYMQKQECPFLKKVLIAAHTPSVPAFIPNQQCLTPAGGSLINSISNEEFHGGIEHVNFTSDSKTIVTCNRGSEGLCLLYVDVKGGRRQRKVCFDSSDTDVNTCWCAKISKKNDDIFIASGSSANMYLINARANKILQEYKPMKDQGNWFRGFPSVAFAEDDKLIVALGDSGVRIWETASGKLLHDVNVKGINVEEEFGSLDANGGLAVYCVRNTKTVHVLNVKTGEEVRTINVALDKEEIRGEMQDTKVKEIHLTSRKQLLVVSEASVKSQLKVYNAETGEYILDLKEFGIGYNNRLIVTEDGKNAIAIRNNYELVKWEIHTGEPTIVARLQPAFGTYGRNGDVVATAGSDGVLRVYDTRENVDEDETDVTATTAGFADSIWTLTVAADNRHVIASCTVKMMPEIAVWDALAGVKVRSIKAMNFPQPLHMIDDKVGVGRMAVGEAKKDHFDHFKLLDFGQAKTTRVLQGKASKRLNAVGFIDKKNFMGLSRGRRNLKVWNVDTGKVVGQYKLGQKYRLEGILICKDGGTVICSQASFYVEQEDQTVPLLVFNTKTHGHKTMEPIKDEQLGLDGSAITEDGKYFILQLKNDQVSAIWNTETGKLMHTLEEGSSGRNMVAISSKSMLALTSHESLKVWEIQTGKLVHDLFATDIDKIYLNEEGTIAITTDSKGYQPPSFEAWDLIKGKKLASYTVDTNPFAICPLGDHIVFAAPASVTVTTLRLHIPGSEEKKPALSSYGDHVELSEFKGMMGPCDPNDDDDDEDDDDGDIQ</sequence>
<evidence type="ECO:0000259" key="5">
    <source>
        <dbReference type="Pfam" id="PF13271"/>
    </source>
</evidence>
<gene>
    <name evidence="7" type="ORF">PMEA_00012299</name>
</gene>
<dbReference type="Pfam" id="PF25469">
    <property type="entry name" value="WHD_NWD1"/>
    <property type="match status" value="1"/>
</dbReference>
<dbReference type="EMBL" id="CALNXJ010000021">
    <property type="protein sequence ID" value="CAH3125835.1"/>
    <property type="molecule type" value="Genomic_DNA"/>
</dbReference>
<feature type="domain" description="NACHT" evidence="4">
    <location>
        <begin position="530"/>
        <end position="765"/>
    </location>
</feature>
<feature type="compositionally biased region" description="Acidic residues" evidence="3">
    <location>
        <begin position="120"/>
        <end position="129"/>
    </location>
</feature>
<evidence type="ECO:0000256" key="2">
    <source>
        <dbReference type="ARBA" id="ARBA00022737"/>
    </source>
</evidence>
<feature type="compositionally biased region" description="Basic and acidic residues" evidence="3">
    <location>
        <begin position="29"/>
        <end position="65"/>
    </location>
</feature>
<evidence type="ECO:0000313" key="8">
    <source>
        <dbReference type="Proteomes" id="UP001159428"/>
    </source>
</evidence>
<dbReference type="InterPro" id="IPR052752">
    <property type="entry name" value="NACHT-WD_repeat"/>
</dbReference>
<feature type="region of interest" description="Disordered" evidence="3">
    <location>
        <begin position="1819"/>
        <end position="1843"/>
    </location>
</feature>
<dbReference type="InterPro" id="IPR001680">
    <property type="entry name" value="WD40_rpt"/>
</dbReference>
<dbReference type="InterPro" id="IPR027417">
    <property type="entry name" value="P-loop_NTPase"/>
</dbReference>
<dbReference type="Gene3D" id="2.130.10.10">
    <property type="entry name" value="YVTN repeat-like/Quinoprotein amine dehydrogenase"/>
    <property type="match status" value="3"/>
</dbReference>
<dbReference type="SMART" id="SM00320">
    <property type="entry name" value="WD40"/>
    <property type="match status" value="4"/>
</dbReference>
<feature type="compositionally biased region" description="Acidic residues" evidence="3">
    <location>
        <begin position="1828"/>
        <end position="1843"/>
    </location>
</feature>
<dbReference type="Pfam" id="PF13271">
    <property type="entry name" value="DUF4062"/>
    <property type="match status" value="1"/>
</dbReference>
<dbReference type="Gene3D" id="1.25.40.370">
    <property type="match status" value="1"/>
</dbReference>
<dbReference type="PANTHER" id="PTHR19871:SF14">
    <property type="entry name" value="DUF4062 DOMAIN-CONTAINING PROTEIN"/>
    <property type="match status" value="1"/>
</dbReference>
<dbReference type="PANTHER" id="PTHR19871">
    <property type="entry name" value="BETA TRANSDUCIN-RELATED PROTEIN"/>
    <property type="match status" value="1"/>
</dbReference>
<keyword evidence="2" id="KW-0677">Repeat</keyword>
<dbReference type="InterPro" id="IPR025139">
    <property type="entry name" value="DUF4062"/>
</dbReference>
<evidence type="ECO:0000259" key="6">
    <source>
        <dbReference type="Pfam" id="PF25469"/>
    </source>
</evidence>
<proteinExistence type="predicted"/>
<accession>A0AAU9WU45</accession>
<feature type="compositionally biased region" description="Acidic residues" evidence="3">
    <location>
        <begin position="66"/>
        <end position="76"/>
    </location>
</feature>
<dbReference type="SUPFAM" id="SSF50998">
    <property type="entry name" value="Quinoprotein alcohol dehydrogenase-like"/>
    <property type="match status" value="1"/>
</dbReference>
<feature type="domain" description="DUF4062" evidence="5">
    <location>
        <begin position="173"/>
        <end position="267"/>
    </location>
</feature>
<name>A0AAU9WU45_9CNID</name>